<accession>R7TFQ1</accession>
<feature type="non-terminal residue" evidence="6">
    <location>
        <position position="1"/>
    </location>
</feature>
<proteinExistence type="predicted"/>
<keyword evidence="2" id="KW-0963">Cytoplasm</keyword>
<protein>
    <recommendedName>
        <fullName evidence="5">Ig-like domain-containing protein</fullName>
    </recommendedName>
</protein>
<evidence type="ECO:0000256" key="1">
    <source>
        <dbReference type="ARBA" id="ARBA00004496"/>
    </source>
</evidence>
<dbReference type="EMBL" id="KB311138">
    <property type="protein sequence ID" value="ELT89876.1"/>
    <property type="molecule type" value="Genomic_DNA"/>
</dbReference>
<dbReference type="PANTHER" id="PTHR35971">
    <property type="entry name" value="SI:DKEY-31G6.6"/>
    <property type="match status" value="1"/>
</dbReference>
<keyword evidence="8" id="KW-1185">Reference proteome</keyword>
<dbReference type="HOGENOM" id="CLU_2645014_0_0_1"/>
<keyword evidence="3" id="KW-0597">Phosphoprotein</keyword>
<keyword evidence="4" id="KW-1015">Disulfide bond</keyword>
<evidence type="ECO:0000313" key="6">
    <source>
        <dbReference type="EMBL" id="ELT89876.1"/>
    </source>
</evidence>
<dbReference type="PANTHER" id="PTHR35971:SF5">
    <property type="entry name" value="OBSCURIN LIKE CYTOSKELETAL ADAPTOR 1"/>
    <property type="match status" value="1"/>
</dbReference>
<dbReference type="InterPro" id="IPR007110">
    <property type="entry name" value="Ig-like_dom"/>
</dbReference>
<comment type="subcellular location">
    <subcellularLocation>
        <location evidence="1">Cytoplasm</location>
    </subcellularLocation>
</comment>
<sequence length="77" mass="9026">KELEDVEAKEKDQKAVFSCEYSKPNARIHWYKNKLEVFQGHKYNFVNEGTEIKLIINRIAMEDQGKYVVTADDKSCN</sequence>
<feature type="non-terminal residue" evidence="6">
    <location>
        <position position="77"/>
    </location>
</feature>
<dbReference type="Gene3D" id="2.60.40.10">
    <property type="entry name" value="Immunoglobulins"/>
    <property type="match status" value="1"/>
</dbReference>
<dbReference type="GO" id="GO:0005737">
    <property type="term" value="C:cytoplasm"/>
    <property type="evidence" value="ECO:0007669"/>
    <property type="project" value="UniProtKB-SubCell"/>
</dbReference>
<evidence type="ECO:0000256" key="3">
    <source>
        <dbReference type="ARBA" id="ARBA00022553"/>
    </source>
</evidence>
<dbReference type="EnsemblMetazoa" id="CapteT58967">
    <property type="protein sequence ID" value="CapteP58967"/>
    <property type="gene ID" value="CapteG58967"/>
</dbReference>
<evidence type="ECO:0000313" key="7">
    <source>
        <dbReference type="EnsemblMetazoa" id="CapteP58967"/>
    </source>
</evidence>
<dbReference type="InterPro" id="IPR036179">
    <property type="entry name" value="Ig-like_dom_sf"/>
</dbReference>
<evidence type="ECO:0000259" key="5">
    <source>
        <dbReference type="PROSITE" id="PS50835"/>
    </source>
</evidence>
<dbReference type="PROSITE" id="PS50835">
    <property type="entry name" value="IG_LIKE"/>
    <property type="match status" value="1"/>
</dbReference>
<dbReference type="InterPro" id="IPR052385">
    <property type="entry name" value="Obscurin/Obscurin-like_Reg"/>
</dbReference>
<reference evidence="7" key="3">
    <citation type="submission" date="2015-06" db="UniProtKB">
        <authorList>
            <consortium name="EnsemblMetazoa"/>
        </authorList>
    </citation>
    <scope>IDENTIFICATION</scope>
</reference>
<reference evidence="8" key="1">
    <citation type="submission" date="2012-12" db="EMBL/GenBank/DDBJ databases">
        <authorList>
            <person name="Hellsten U."/>
            <person name="Grimwood J."/>
            <person name="Chapman J.A."/>
            <person name="Shapiro H."/>
            <person name="Aerts A."/>
            <person name="Otillar R.P."/>
            <person name="Terry A.Y."/>
            <person name="Boore J.L."/>
            <person name="Simakov O."/>
            <person name="Marletaz F."/>
            <person name="Cho S.-J."/>
            <person name="Edsinger-Gonzales E."/>
            <person name="Havlak P."/>
            <person name="Kuo D.-H."/>
            <person name="Larsson T."/>
            <person name="Lv J."/>
            <person name="Arendt D."/>
            <person name="Savage R."/>
            <person name="Osoegawa K."/>
            <person name="de Jong P."/>
            <person name="Lindberg D.R."/>
            <person name="Seaver E.C."/>
            <person name="Weisblat D.A."/>
            <person name="Putnam N.H."/>
            <person name="Grigoriev I.V."/>
            <person name="Rokhsar D.S."/>
        </authorList>
    </citation>
    <scope>NUCLEOTIDE SEQUENCE</scope>
    <source>
        <strain evidence="8">I ESC-2004</strain>
    </source>
</reference>
<dbReference type="Pfam" id="PF07679">
    <property type="entry name" value="I-set"/>
    <property type="match status" value="1"/>
</dbReference>
<dbReference type="STRING" id="283909.R7TFQ1"/>
<evidence type="ECO:0000256" key="2">
    <source>
        <dbReference type="ARBA" id="ARBA00022490"/>
    </source>
</evidence>
<gene>
    <name evidence="6" type="ORF">CAPTEDRAFT_58967</name>
</gene>
<reference evidence="6 8" key="2">
    <citation type="journal article" date="2013" name="Nature">
        <title>Insights into bilaterian evolution from three spiralian genomes.</title>
        <authorList>
            <person name="Simakov O."/>
            <person name="Marletaz F."/>
            <person name="Cho S.J."/>
            <person name="Edsinger-Gonzales E."/>
            <person name="Havlak P."/>
            <person name="Hellsten U."/>
            <person name="Kuo D.H."/>
            <person name="Larsson T."/>
            <person name="Lv J."/>
            <person name="Arendt D."/>
            <person name="Savage R."/>
            <person name="Osoegawa K."/>
            <person name="de Jong P."/>
            <person name="Grimwood J."/>
            <person name="Chapman J.A."/>
            <person name="Shapiro H."/>
            <person name="Aerts A."/>
            <person name="Otillar R.P."/>
            <person name="Terry A.Y."/>
            <person name="Boore J.L."/>
            <person name="Grigoriev I.V."/>
            <person name="Lindberg D.R."/>
            <person name="Seaver E.C."/>
            <person name="Weisblat D.A."/>
            <person name="Putnam N.H."/>
            <person name="Rokhsar D.S."/>
        </authorList>
    </citation>
    <scope>NUCLEOTIDE SEQUENCE</scope>
    <source>
        <strain evidence="6 8">I ESC-2004</strain>
    </source>
</reference>
<dbReference type="AlphaFoldDB" id="R7TFQ1"/>
<dbReference type="InterPro" id="IPR013783">
    <property type="entry name" value="Ig-like_fold"/>
</dbReference>
<dbReference type="CDD" id="cd00096">
    <property type="entry name" value="Ig"/>
    <property type="match status" value="1"/>
</dbReference>
<evidence type="ECO:0000313" key="8">
    <source>
        <dbReference type="Proteomes" id="UP000014760"/>
    </source>
</evidence>
<feature type="domain" description="Ig-like" evidence="5">
    <location>
        <begin position="1"/>
        <end position="77"/>
    </location>
</feature>
<dbReference type="OrthoDB" id="6154713at2759"/>
<dbReference type="EMBL" id="AMQN01003191">
    <property type="status" value="NOT_ANNOTATED_CDS"/>
    <property type="molecule type" value="Genomic_DNA"/>
</dbReference>
<dbReference type="SUPFAM" id="SSF48726">
    <property type="entry name" value="Immunoglobulin"/>
    <property type="match status" value="1"/>
</dbReference>
<dbReference type="Proteomes" id="UP000014760">
    <property type="component" value="Unassembled WGS sequence"/>
</dbReference>
<evidence type="ECO:0000256" key="4">
    <source>
        <dbReference type="ARBA" id="ARBA00023157"/>
    </source>
</evidence>
<organism evidence="6">
    <name type="scientific">Capitella teleta</name>
    <name type="common">Polychaete worm</name>
    <dbReference type="NCBI Taxonomy" id="283909"/>
    <lineage>
        <taxon>Eukaryota</taxon>
        <taxon>Metazoa</taxon>
        <taxon>Spiralia</taxon>
        <taxon>Lophotrochozoa</taxon>
        <taxon>Annelida</taxon>
        <taxon>Polychaeta</taxon>
        <taxon>Sedentaria</taxon>
        <taxon>Scolecida</taxon>
        <taxon>Capitellidae</taxon>
        <taxon>Capitella</taxon>
    </lineage>
</organism>
<dbReference type="InterPro" id="IPR013098">
    <property type="entry name" value="Ig_I-set"/>
</dbReference>
<name>R7TFQ1_CAPTE</name>